<feature type="chain" id="PRO_5035221045" evidence="1">
    <location>
        <begin position="20"/>
        <end position="905"/>
    </location>
</feature>
<name>A0A8J7JKX2_9BACT</name>
<dbReference type="Gene3D" id="2.160.20.10">
    <property type="entry name" value="Single-stranded right-handed beta-helix, Pectin lyase-like"/>
    <property type="match status" value="2"/>
</dbReference>
<gene>
    <name evidence="2" type="ORF">JFN93_06070</name>
</gene>
<protein>
    <submittedName>
        <fullName evidence="2">Dockerin type I repeat-containing protein</fullName>
    </submittedName>
</protein>
<dbReference type="InterPro" id="IPR008979">
    <property type="entry name" value="Galactose-bd-like_sf"/>
</dbReference>
<dbReference type="SUPFAM" id="SSF63446">
    <property type="entry name" value="Type I dockerin domain"/>
    <property type="match status" value="1"/>
</dbReference>
<evidence type="ECO:0000313" key="3">
    <source>
        <dbReference type="Proteomes" id="UP000636888"/>
    </source>
</evidence>
<dbReference type="Gene3D" id="2.60.40.1080">
    <property type="match status" value="1"/>
</dbReference>
<dbReference type="Gene3D" id="2.60.120.260">
    <property type="entry name" value="Galactose-binding domain-like"/>
    <property type="match status" value="1"/>
</dbReference>
<dbReference type="Proteomes" id="UP000636888">
    <property type="component" value="Unassembled WGS sequence"/>
</dbReference>
<organism evidence="2 3">
    <name type="scientific">Geomesophilobacter sediminis</name>
    <dbReference type="NCBI Taxonomy" id="2798584"/>
    <lineage>
        <taxon>Bacteria</taxon>
        <taxon>Pseudomonadati</taxon>
        <taxon>Thermodesulfobacteriota</taxon>
        <taxon>Desulfuromonadia</taxon>
        <taxon>Geobacterales</taxon>
        <taxon>Geobacteraceae</taxon>
        <taxon>Geomesophilobacter</taxon>
    </lineage>
</organism>
<evidence type="ECO:0000313" key="2">
    <source>
        <dbReference type="EMBL" id="MBJ6724265.1"/>
    </source>
</evidence>
<sequence length="905" mass="96151">MRKMIVILLIMLMPGGALGTTYYVSTSGDDGNDGISPATPWKSLFKLNRTLFLPGDTILFKRGDVWSGADMAPIIPASSGTAGNPITWGAYGSGPNPVLTAASYRSKASDWKNEGGNIWSTGGITLGPEMLLNPDLATNADGWYDQCTGGGAACGFLGRITSEAPPGFIASYEFVVYDHGAATGNVQLYTSSGYPLSFEQGSYYAISFLAKSSVPFQIPDLILQAGGVDITSGMYVKSLRVGADWTPCTLIFRADRTGVAGLNILLGGPTGAPNGAILHLASFSCRQIADRDFFGMYHSANLIFDFSSGNPSTGTLVQSGNLSHQGDWYQSYGDRRIRIYSTSNPADYYQNDILIVIGMPKTGFWINAKNYHTVQNLDFFAMPSAWYGANFTGNTVEHCNAYYTGGDLQVDPYDYRWGSGAVIVRKGESVGATGNISNWTVRYNDFRQTYDCNVTWQNSDAGAKADGIWVYYNILGLAHYNIEFGWNGTGSLMSNLHIYNNVMYDAGKEWSANQRPDEPVETEDAQIKCWNSPGNGANFYINNNIMVGGVSQMLYFGDWSQWSSILTMDDNVYFERPSTFAKVGGISYASFSEWQGSSRRDAVSLYADPLFVSRSRDDFHLMPSSPAIGAGVPVGLTVDFDGGAIDPSAPSIGAFEFSNIVHYSVADSVATYGILPTAPITLDGLNASDQVSAHVSAFDGSNQLVALDANLPVGVYTLKVTGLDGAQATLYRLGARGNHDGTLTIKPASQTITFPVLPMKSVGDPPFLLDATATSGLPVSYASSDPKVATVAGSTVTIVGPGTTTITTTQSGDANHTAAASVDRILTVAPQSPGVLGDLNGDGVVDIADALVALKIAIGAVSPTSMQVALGDVAPLVDGKPSPDGTINAGDVVLILEKIVGLKNW</sequence>
<keyword evidence="3" id="KW-1185">Reference proteome</keyword>
<feature type="signal peptide" evidence="1">
    <location>
        <begin position="1"/>
        <end position="19"/>
    </location>
</feature>
<dbReference type="Gene3D" id="1.10.1330.10">
    <property type="entry name" value="Dockerin domain"/>
    <property type="match status" value="1"/>
</dbReference>
<dbReference type="InterPro" id="IPR012334">
    <property type="entry name" value="Pectin_lyas_fold"/>
</dbReference>
<dbReference type="GO" id="GO:0000272">
    <property type="term" value="P:polysaccharide catabolic process"/>
    <property type="evidence" value="ECO:0007669"/>
    <property type="project" value="InterPro"/>
</dbReference>
<dbReference type="InterPro" id="IPR036439">
    <property type="entry name" value="Dockerin_dom_sf"/>
</dbReference>
<evidence type="ECO:0000256" key="1">
    <source>
        <dbReference type="SAM" id="SignalP"/>
    </source>
</evidence>
<dbReference type="EMBL" id="JAEMHM010000004">
    <property type="protein sequence ID" value="MBJ6724265.1"/>
    <property type="molecule type" value="Genomic_DNA"/>
</dbReference>
<dbReference type="SUPFAM" id="SSF49785">
    <property type="entry name" value="Galactose-binding domain-like"/>
    <property type="match status" value="1"/>
</dbReference>
<comment type="caution">
    <text evidence="2">The sequence shown here is derived from an EMBL/GenBank/DDBJ whole genome shotgun (WGS) entry which is preliminary data.</text>
</comment>
<accession>A0A8J7JKX2</accession>
<dbReference type="AlphaFoldDB" id="A0A8J7JKX2"/>
<dbReference type="RefSeq" id="WP_199383101.1">
    <property type="nucleotide sequence ID" value="NZ_JAEMHM010000004.1"/>
</dbReference>
<dbReference type="InterPro" id="IPR008964">
    <property type="entry name" value="Invasin/intimin_cell_adhesion"/>
</dbReference>
<keyword evidence="1" id="KW-0732">Signal</keyword>
<proteinExistence type="predicted"/>
<dbReference type="CDD" id="cd14256">
    <property type="entry name" value="Dockerin_I"/>
    <property type="match status" value="1"/>
</dbReference>
<reference evidence="2" key="1">
    <citation type="submission" date="2020-12" db="EMBL/GenBank/DDBJ databases">
        <title>Geomonas sp. Red875, isolated from river sediment.</title>
        <authorList>
            <person name="Xu Z."/>
            <person name="Zhang Z."/>
            <person name="Masuda Y."/>
            <person name="Itoh H."/>
            <person name="Senoo K."/>
        </authorList>
    </citation>
    <scope>NUCLEOTIDE SEQUENCE</scope>
    <source>
        <strain evidence="2">Red875</strain>
    </source>
</reference>
<dbReference type="InterPro" id="IPR011050">
    <property type="entry name" value="Pectin_lyase_fold/virulence"/>
</dbReference>
<dbReference type="SUPFAM" id="SSF51126">
    <property type="entry name" value="Pectin lyase-like"/>
    <property type="match status" value="1"/>
</dbReference>
<dbReference type="SUPFAM" id="SSF49373">
    <property type="entry name" value="Invasin/intimin cell-adhesion fragments"/>
    <property type="match status" value="1"/>
</dbReference>